<evidence type="ECO:0000313" key="1">
    <source>
        <dbReference type="EMBL" id="GHO42768.1"/>
    </source>
</evidence>
<organism evidence="1 2">
    <name type="scientific">Ktedonospora formicarum</name>
    <dbReference type="NCBI Taxonomy" id="2778364"/>
    <lineage>
        <taxon>Bacteria</taxon>
        <taxon>Bacillati</taxon>
        <taxon>Chloroflexota</taxon>
        <taxon>Ktedonobacteria</taxon>
        <taxon>Ktedonobacterales</taxon>
        <taxon>Ktedonobacteraceae</taxon>
        <taxon>Ktedonospora</taxon>
    </lineage>
</organism>
<dbReference type="Proteomes" id="UP000612362">
    <property type="component" value="Unassembled WGS sequence"/>
</dbReference>
<dbReference type="RefSeq" id="WP_220192273.1">
    <property type="nucleotide sequence ID" value="NZ_BNJF01000001.1"/>
</dbReference>
<dbReference type="Pfam" id="PF05721">
    <property type="entry name" value="PhyH"/>
    <property type="match status" value="1"/>
</dbReference>
<proteinExistence type="predicted"/>
<gene>
    <name evidence="1" type="ORF">KSX_09310</name>
</gene>
<keyword evidence="2" id="KW-1185">Reference proteome</keyword>
<sequence>MRLLSNPLTSNSHTLVMTPERLGWLEPSDPNLPMKQLQRRYQEQGYLWLKGFFKRNIVLNFRDHFFQSIQSRGPQAFFEILRSQEYQDFCTMPRLWNFYQAFLRGQPYLHKRKLIRFNHPGEDHCTGGHYDLIYLRAGTDKLYTSWIPLGDTPVEMGGLIYLEHSDMVGRQMEAEFRVKNANLSEEERISAYNQNMRANGWVSTDLADMAERFKSRWLVADYEAGDMVIHSPYMIHAATVNNDPLQRTRLSTDIRFQCIQDEIDPRWSKNWEIGDYL</sequence>
<accession>A0A8J3HYB7</accession>
<dbReference type="SUPFAM" id="SSF51197">
    <property type="entry name" value="Clavaminate synthase-like"/>
    <property type="match status" value="1"/>
</dbReference>
<dbReference type="EMBL" id="BNJF01000001">
    <property type="protein sequence ID" value="GHO42768.1"/>
    <property type="molecule type" value="Genomic_DNA"/>
</dbReference>
<comment type="caution">
    <text evidence="1">The sequence shown here is derived from an EMBL/GenBank/DDBJ whole genome shotgun (WGS) entry which is preliminary data.</text>
</comment>
<evidence type="ECO:0000313" key="2">
    <source>
        <dbReference type="Proteomes" id="UP000612362"/>
    </source>
</evidence>
<dbReference type="InterPro" id="IPR008775">
    <property type="entry name" value="Phytyl_CoA_dOase-like"/>
</dbReference>
<dbReference type="AlphaFoldDB" id="A0A8J3HYB7"/>
<dbReference type="GO" id="GO:0016706">
    <property type="term" value="F:2-oxoglutarate-dependent dioxygenase activity"/>
    <property type="evidence" value="ECO:0007669"/>
    <property type="project" value="UniProtKB-ARBA"/>
</dbReference>
<reference evidence="1" key="1">
    <citation type="submission" date="2020-10" db="EMBL/GenBank/DDBJ databases">
        <title>Taxonomic study of unclassified bacteria belonging to the class Ktedonobacteria.</title>
        <authorList>
            <person name="Yabe S."/>
            <person name="Wang C.M."/>
            <person name="Zheng Y."/>
            <person name="Sakai Y."/>
            <person name="Cavaletti L."/>
            <person name="Monciardini P."/>
            <person name="Donadio S."/>
        </authorList>
    </citation>
    <scope>NUCLEOTIDE SEQUENCE</scope>
    <source>
        <strain evidence="1">SOSP1-1</strain>
    </source>
</reference>
<keyword evidence="1" id="KW-0560">Oxidoreductase</keyword>
<keyword evidence="1" id="KW-0223">Dioxygenase</keyword>
<protein>
    <submittedName>
        <fullName evidence="1">Phytanoyl-CoA dioxygenase</fullName>
    </submittedName>
</protein>
<dbReference type="Gene3D" id="2.60.120.620">
    <property type="entry name" value="q2cbj1_9rhob like domain"/>
    <property type="match status" value="1"/>
</dbReference>
<dbReference type="PANTHER" id="PTHR40128">
    <property type="entry name" value="EXPRESSED PROTEIN"/>
    <property type="match status" value="1"/>
</dbReference>
<name>A0A8J3HYB7_9CHLR</name>
<dbReference type="PANTHER" id="PTHR40128:SF1">
    <property type="entry name" value="PHYTANOYL-COA HYDROXYLASE"/>
    <property type="match status" value="1"/>
</dbReference>